<accession>A0ABP0V3S5</accession>
<reference evidence="2" key="1">
    <citation type="submission" date="2024-02" db="EMBL/GenBank/DDBJ databases">
        <authorList>
            <consortium name="ELIXIR-Norway"/>
            <consortium name="Elixir Norway"/>
        </authorList>
    </citation>
    <scope>NUCLEOTIDE SEQUENCE</scope>
</reference>
<name>A0ABP0V3S5_9BRYO</name>
<protein>
    <submittedName>
        <fullName evidence="2">Uncharacterized protein</fullName>
    </submittedName>
</protein>
<dbReference type="Proteomes" id="UP001497512">
    <property type="component" value="Chromosome 9"/>
</dbReference>
<keyword evidence="3" id="KW-1185">Reference proteome</keyword>
<evidence type="ECO:0000256" key="1">
    <source>
        <dbReference type="SAM" id="MobiDB-lite"/>
    </source>
</evidence>
<organism evidence="2 3">
    <name type="scientific">Sphagnum troendelagicum</name>
    <dbReference type="NCBI Taxonomy" id="128251"/>
    <lineage>
        <taxon>Eukaryota</taxon>
        <taxon>Viridiplantae</taxon>
        <taxon>Streptophyta</taxon>
        <taxon>Embryophyta</taxon>
        <taxon>Bryophyta</taxon>
        <taxon>Sphagnophytina</taxon>
        <taxon>Sphagnopsida</taxon>
        <taxon>Sphagnales</taxon>
        <taxon>Sphagnaceae</taxon>
        <taxon>Sphagnum</taxon>
    </lineage>
</organism>
<gene>
    <name evidence="2" type="ORF">CSSPTR1EN2_LOCUS23471</name>
</gene>
<dbReference type="EMBL" id="OZ019901">
    <property type="protein sequence ID" value="CAK9237071.1"/>
    <property type="molecule type" value="Genomic_DNA"/>
</dbReference>
<evidence type="ECO:0000313" key="2">
    <source>
        <dbReference type="EMBL" id="CAK9237071.1"/>
    </source>
</evidence>
<proteinExistence type="predicted"/>
<feature type="region of interest" description="Disordered" evidence="1">
    <location>
        <begin position="175"/>
        <end position="199"/>
    </location>
</feature>
<sequence length="199" mass="20951">MAVKPLSPKGLFNANLMLMLPTLTMRSDGPPSGHANLGSGLLRLEENSLKGVMAVEMIATSLRLEVVNQKAPEDVEGLAAVGETARVIAVEVRGVVVLFEDGLPEKDEGPGDVEAIGRSPFVPNSVEGFLGLLSRSAIHEAVLGGLRESLVAALVGGRDTHNLEPSADRKPFVEGQPGEGPHFAWPGVVPYSSNDLSDR</sequence>
<evidence type="ECO:0000313" key="3">
    <source>
        <dbReference type="Proteomes" id="UP001497512"/>
    </source>
</evidence>